<protein>
    <recommendedName>
        <fullName evidence="4">SET domain-containing protein</fullName>
    </recommendedName>
</protein>
<dbReference type="GO" id="GO:0016279">
    <property type="term" value="F:protein-lysine N-methyltransferase activity"/>
    <property type="evidence" value="ECO:0007669"/>
    <property type="project" value="InterPro"/>
</dbReference>
<dbReference type="Proteomes" id="UP000620104">
    <property type="component" value="Unassembled WGS sequence"/>
</dbReference>
<dbReference type="EMBL" id="BLZA01000013">
    <property type="protein sequence ID" value="GHJ85829.1"/>
    <property type="molecule type" value="Genomic_DNA"/>
</dbReference>
<name>A0A8H3TRU3_9TREE</name>
<dbReference type="CDD" id="cd19180">
    <property type="entry name" value="SET_SpSET10-like"/>
    <property type="match status" value="1"/>
</dbReference>
<comment type="caution">
    <text evidence="2">The sequence shown here is derived from an EMBL/GenBank/DDBJ whole genome shotgun (WGS) entry which is preliminary data.</text>
</comment>
<dbReference type="Gene3D" id="3.90.1410.10">
    <property type="entry name" value="set domain protein methyltransferase, domain 1"/>
    <property type="match status" value="1"/>
</dbReference>
<dbReference type="PANTHER" id="PTHR13271">
    <property type="entry name" value="UNCHARACTERIZED PUTATIVE METHYLTRANSFERASE"/>
    <property type="match status" value="1"/>
</dbReference>
<dbReference type="SUPFAM" id="SSF82199">
    <property type="entry name" value="SET domain"/>
    <property type="match status" value="1"/>
</dbReference>
<feature type="region of interest" description="Disordered" evidence="1">
    <location>
        <begin position="243"/>
        <end position="267"/>
    </location>
</feature>
<dbReference type="InterPro" id="IPR046341">
    <property type="entry name" value="SET_dom_sf"/>
</dbReference>
<accession>A0A8H3TRU3</accession>
<dbReference type="InterPro" id="IPR044432">
    <property type="entry name" value="Set10/Efm1_SET"/>
</dbReference>
<feature type="compositionally biased region" description="Polar residues" evidence="1">
    <location>
        <begin position="243"/>
        <end position="253"/>
    </location>
</feature>
<dbReference type="PANTHER" id="PTHR13271:SF147">
    <property type="entry name" value="PROTEIN-LYSINE N-METHYLTRANSFERASE EFM1-RELATED"/>
    <property type="match status" value="1"/>
</dbReference>
<feature type="compositionally biased region" description="Basic and acidic residues" evidence="1">
    <location>
        <begin position="35"/>
        <end position="45"/>
    </location>
</feature>
<organism evidence="2 3">
    <name type="scientific">Naganishia liquefaciens</name>
    <dbReference type="NCBI Taxonomy" id="104408"/>
    <lineage>
        <taxon>Eukaryota</taxon>
        <taxon>Fungi</taxon>
        <taxon>Dikarya</taxon>
        <taxon>Basidiomycota</taxon>
        <taxon>Agaricomycotina</taxon>
        <taxon>Tremellomycetes</taxon>
        <taxon>Filobasidiales</taxon>
        <taxon>Filobasidiaceae</taxon>
        <taxon>Naganishia</taxon>
    </lineage>
</organism>
<dbReference type="InterPro" id="IPR050600">
    <property type="entry name" value="SETD3_SETD6_MTase"/>
</dbReference>
<gene>
    <name evidence="2" type="ORF">NliqN6_2231</name>
</gene>
<evidence type="ECO:0000313" key="3">
    <source>
        <dbReference type="Proteomes" id="UP000620104"/>
    </source>
</evidence>
<evidence type="ECO:0000313" key="2">
    <source>
        <dbReference type="EMBL" id="GHJ85829.1"/>
    </source>
</evidence>
<sequence length="492" mass="54577">MSSRPAEYDDSHRGGNRDRDAEAGTSYQELARSPQDGKRVHRGKDGDGIRQRFTHWFRQHSGFWHESLQPQRDDTYGSYFATGSALPANTQVIACPAALVITRGTARDALRAFGVDESASQELNERQLVAGYVAMHRAVGLEKIREDSGIARHLKHEPYISTLPTSDEILTPLQWNDTELSILDGLNLGHAVRTRRELWRREWKETVSLLGDASGVELDWDAYLLANTYISSRAFPSTLLDPSSSRINPSHQLPNGDAPPTDVPAHEVTPASYPVLIPGLDTLNHRRNQAVTWVSVAPSESGDSTERTVGLVLRTDVPANEQVFNNYGPKGNEELILGYGFSIVDNPDDTLALKLGIPTATLTPDVKDALSRFDPKASPLDRTWYIPRSGILPNDLYEIVRIVLSAHGPTNVDEDPDLEMDVAGLLLEMVQTKLERLNQILERNEGIIESGGVREAVWNMVQDYVAGQLDILTACNEKLERRMDDLEEAMGG</sequence>
<keyword evidence="3" id="KW-1185">Reference proteome</keyword>
<proteinExistence type="predicted"/>
<evidence type="ECO:0000256" key="1">
    <source>
        <dbReference type="SAM" id="MobiDB-lite"/>
    </source>
</evidence>
<dbReference type="OrthoDB" id="42889at2759"/>
<dbReference type="AlphaFoldDB" id="A0A8H3TRU3"/>
<feature type="region of interest" description="Disordered" evidence="1">
    <location>
        <begin position="1"/>
        <end position="45"/>
    </location>
</feature>
<dbReference type="GO" id="GO:0005634">
    <property type="term" value="C:nucleus"/>
    <property type="evidence" value="ECO:0007669"/>
    <property type="project" value="TreeGrafter"/>
</dbReference>
<feature type="compositionally biased region" description="Basic and acidic residues" evidence="1">
    <location>
        <begin position="1"/>
        <end position="22"/>
    </location>
</feature>
<reference evidence="2" key="1">
    <citation type="submission" date="2020-07" db="EMBL/GenBank/DDBJ databases">
        <title>Draft Genome Sequence of a Deep-Sea Yeast, Naganishia (Cryptococcus) liquefaciens strain N6.</title>
        <authorList>
            <person name="Han Y.W."/>
            <person name="Kajitani R."/>
            <person name="Morimoto H."/>
            <person name="Parhat M."/>
            <person name="Tsubouchi H."/>
            <person name="Bakenova O."/>
            <person name="Ogata M."/>
            <person name="Argunhan B."/>
            <person name="Aoki R."/>
            <person name="Kajiwara S."/>
            <person name="Itoh T."/>
            <person name="Iwasaki H."/>
        </authorList>
    </citation>
    <scope>NUCLEOTIDE SEQUENCE</scope>
    <source>
        <strain evidence="2">N6</strain>
    </source>
</reference>
<evidence type="ECO:0008006" key="4">
    <source>
        <dbReference type="Google" id="ProtNLM"/>
    </source>
</evidence>